<dbReference type="Proteomes" id="UP000273278">
    <property type="component" value="Chromosome"/>
</dbReference>
<feature type="domain" description="AAA" evidence="1">
    <location>
        <begin position="20"/>
        <end position="147"/>
    </location>
</feature>
<accession>A0A3G3IGQ2</accession>
<dbReference type="Pfam" id="PF13173">
    <property type="entry name" value="AAA_14"/>
    <property type="match status" value="1"/>
</dbReference>
<dbReference type="EMBL" id="CP017686">
    <property type="protein sequence ID" value="AYQ55026.1"/>
    <property type="molecule type" value="Genomic_DNA"/>
</dbReference>
<organism evidence="2 3">
    <name type="scientific">Methanomethylophilus alvi</name>
    <dbReference type="NCBI Taxonomy" id="1291540"/>
    <lineage>
        <taxon>Archaea</taxon>
        <taxon>Methanobacteriati</taxon>
        <taxon>Thermoplasmatota</taxon>
        <taxon>Thermoplasmata</taxon>
        <taxon>Methanomassiliicoccales</taxon>
        <taxon>Methanomethylophilaceae</taxon>
        <taxon>Methanomethylophilus</taxon>
    </lineage>
</organism>
<dbReference type="AlphaFoldDB" id="A0A3G3IGQ2"/>
<evidence type="ECO:0000313" key="2">
    <source>
        <dbReference type="EMBL" id="AYQ55026.1"/>
    </source>
</evidence>
<gene>
    <name evidence="2" type="ORF">BKD89_04310</name>
</gene>
<sequence>MVRKAYLNRLYQLSTNRDVVKVISGNRYCGKSTLMSQFRDMLLNKGIPESNIIYLDMSESMGTIDDSFQFTGLVKSRLSSEDAFLLVDDMNFVNNWDSAIKDLRERYRLNIYIVLPYATSEDYRGILDALGNYDVTTLYTFSFKEFLEAYPITDEHGYGERFEQYISIGGQPFMDMSMSQKDHFMISEGMFNLILNWDIGSRSRIDTVAISRLALYILNNIGNVTTLSALRQNSNVTDQRTVEKYLHYLLEYQTIMKAEAVDITDMRRLGVKAKYYTTDVRSIKGITPRGAFNISRQATIENIVFLELVRRGYEVYAGFYRGNDIGFMAIRGGETIFVKSVLALSDERAKGKEFKAFASVPGKKYLLTTDRGMNGFYDNIEYKNIISFLLE</sequence>
<dbReference type="PANTHER" id="PTHR33295:SF20">
    <property type="entry name" value="ATPASE"/>
    <property type="match status" value="1"/>
</dbReference>
<evidence type="ECO:0000313" key="3">
    <source>
        <dbReference type="Proteomes" id="UP000273278"/>
    </source>
</evidence>
<name>A0A3G3IGQ2_9ARCH</name>
<protein>
    <recommendedName>
        <fullName evidence="1">AAA domain-containing protein</fullName>
    </recommendedName>
</protein>
<dbReference type="SUPFAM" id="SSF52540">
    <property type="entry name" value="P-loop containing nucleoside triphosphate hydrolases"/>
    <property type="match status" value="1"/>
</dbReference>
<dbReference type="PANTHER" id="PTHR33295">
    <property type="entry name" value="ATPASE"/>
    <property type="match status" value="1"/>
</dbReference>
<reference evidence="2 3" key="1">
    <citation type="submission" date="2016-10" db="EMBL/GenBank/DDBJ databases">
        <title>Complete genome of the TMA-utilizing, human hosted archaeon Methanomethylophilus alvus Gen. nov, sp. nov., strain Mx-05, derived from a pure culture.</title>
        <authorList>
            <person name="Brugere J.-F."/>
            <person name="Ben Hania W."/>
            <person name="Chaudhary P.P."/>
            <person name="Gaci N."/>
            <person name="Borrel G."/>
            <person name="Cao Van Tuat L."/>
            <person name="Fardeau M.-L."/>
            <person name="Harris H.M.B."/>
            <person name="O'Toole P.W."/>
            <person name="Ollivier B."/>
        </authorList>
    </citation>
    <scope>NUCLEOTIDE SEQUENCE [LARGE SCALE GENOMIC DNA]</scope>
    <source>
        <strain evidence="2 3">Mx-05</strain>
    </source>
</reference>
<evidence type="ECO:0000259" key="1">
    <source>
        <dbReference type="Pfam" id="PF13173"/>
    </source>
</evidence>
<proteinExistence type="predicted"/>
<dbReference type="InterPro" id="IPR027417">
    <property type="entry name" value="P-loop_NTPase"/>
</dbReference>
<dbReference type="InterPro" id="IPR041682">
    <property type="entry name" value="AAA_14"/>
</dbReference>